<name>A0A174CMZ6_9FIRM</name>
<feature type="transmembrane region" description="Helical" evidence="4">
    <location>
        <begin position="6"/>
        <end position="30"/>
    </location>
</feature>
<organism evidence="6 7">
    <name type="scientific">Hungatella hathewayi</name>
    <dbReference type="NCBI Taxonomy" id="154046"/>
    <lineage>
        <taxon>Bacteria</taxon>
        <taxon>Bacillati</taxon>
        <taxon>Bacillota</taxon>
        <taxon>Clostridia</taxon>
        <taxon>Lachnospirales</taxon>
        <taxon>Lachnospiraceae</taxon>
        <taxon>Hungatella</taxon>
    </lineage>
</organism>
<dbReference type="EMBL" id="CYZE01000004">
    <property type="protein sequence ID" value="CUO13290.1"/>
    <property type="molecule type" value="Genomic_DNA"/>
</dbReference>
<feature type="transmembrane region" description="Helical" evidence="4">
    <location>
        <begin position="306"/>
        <end position="328"/>
    </location>
</feature>
<dbReference type="InterPro" id="IPR020449">
    <property type="entry name" value="Tscrpt_reg_AraC-type_HTH"/>
</dbReference>
<evidence type="ECO:0000256" key="2">
    <source>
        <dbReference type="ARBA" id="ARBA00023125"/>
    </source>
</evidence>
<evidence type="ECO:0000256" key="4">
    <source>
        <dbReference type="SAM" id="Phobius"/>
    </source>
</evidence>
<dbReference type="SUPFAM" id="SSF46689">
    <property type="entry name" value="Homeodomain-like"/>
    <property type="match status" value="1"/>
</dbReference>
<dbReference type="PANTHER" id="PTHR43280:SF2">
    <property type="entry name" value="HTH-TYPE TRANSCRIPTIONAL REGULATOR EXSA"/>
    <property type="match status" value="1"/>
</dbReference>
<reference evidence="6 7" key="1">
    <citation type="submission" date="2015-09" db="EMBL/GenBank/DDBJ databases">
        <authorList>
            <consortium name="Pathogen Informatics"/>
        </authorList>
    </citation>
    <scope>NUCLEOTIDE SEQUENCE [LARGE SCALE GENOMIC DNA]</scope>
    <source>
        <strain evidence="6 7">2789STDY5608850</strain>
    </source>
</reference>
<evidence type="ECO:0000256" key="3">
    <source>
        <dbReference type="ARBA" id="ARBA00023163"/>
    </source>
</evidence>
<gene>
    <name evidence="6" type="primary">gadX</name>
    <name evidence="6" type="ORF">ERS852407_01931</name>
</gene>
<dbReference type="PROSITE" id="PS01124">
    <property type="entry name" value="HTH_ARAC_FAMILY_2"/>
    <property type="match status" value="1"/>
</dbReference>
<dbReference type="PANTHER" id="PTHR43280">
    <property type="entry name" value="ARAC-FAMILY TRANSCRIPTIONAL REGULATOR"/>
    <property type="match status" value="1"/>
</dbReference>
<dbReference type="Gene3D" id="1.10.10.60">
    <property type="entry name" value="Homeodomain-like"/>
    <property type="match status" value="1"/>
</dbReference>
<feature type="domain" description="HTH araC/xylS-type" evidence="5">
    <location>
        <begin position="645"/>
        <end position="742"/>
    </location>
</feature>
<dbReference type="AlphaFoldDB" id="A0A174CMZ6"/>
<evidence type="ECO:0000256" key="1">
    <source>
        <dbReference type="ARBA" id="ARBA00023015"/>
    </source>
</evidence>
<keyword evidence="1" id="KW-0805">Transcription regulation</keyword>
<dbReference type="PROSITE" id="PS00041">
    <property type="entry name" value="HTH_ARAC_FAMILY_1"/>
    <property type="match status" value="1"/>
</dbReference>
<dbReference type="GO" id="GO:0043565">
    <property type="term" value="F:sequence-specific DNA binding"/>
    <property type="evidence" value="ECO:0007669"/>
    <property type="project" value="InterPro"/>
</dbReference>
<evidence type="ECO:0000259" key="5">
    <source>
        <dbReference type="PROSITE" id="PS01124"/>
    </source>
</evidence>
<dbReference type="Pfam" id="PF12833">
    <property type="entry name" value="HTH_18"/>
    <property type="match status" value="1"/>
</dbReference>
<dbReference type="InterPro" id="IPR009057">
    <property type="entry name" value="Homeodomain-like_sf"/>
</dbReference>
<dbReference type="RefSeq" id="WP_055654550.1">
    <property type="nucleotide sequence ID" value="NZ_CABIXC010000004.1"/>
</dbReference>
<dbReference type="PRINTS" id="PR00032">
    <property type="entry name" value="HTHARAC"/>
</dbReference>
<sequence>MGAKRYSIFYILLCINLCSITILSAFNYFVFHDMNSKVYLESFIDYNKRVTNLAFRNIDKQIMESLVDIPQLYFSDLKLNEPVLLPQKRSIIDSPKAITDLVGKLEEIRKVYPYVVSMDIYYEGTGTIVTGFNKIHFPLDEKEVNQYLPWYFEFEKMGADQYFFELSDGVYPSREPVLTYVKKISGMKGRGQTIVAAFHISPGSFQEYIDESKGCFVLAAEDGRILYQSGSDKGRSQVVLDNLKGTSTWEEPGSGARSVKMKVAGEPVTVFSNAFTLTGLSYIYYIPDYAFLADYNVKSRIFLMNFGISILFNILVLAGISYLNYSVYHKRVLVVSKRAGISIGEDRRSFDSSLTVLTDTISGLNETVKSSEEVLQQNSLRSLILNRKSDQAYGTLFSGCPFSRVCCFIVYLKERDWESLPLTGVQSGYDSRSGCGSLFLTTMDKKEVVAVIVYDGDEEEKEEQIRAALSENFRQFVEMKGFVSGVPYELNQENLRKSYLSAKEAARYRFIYYDEPFLSWEKLKIPGRKSNGSHLKMFAAIEKDINNENILDFKYHMEALKVSFQTGNYGIDYCQSTLRDLVTLLYQTIQRHQLDMWVVYGYDIREYYKQLADIEAFCDWMNRLCEVLLTNIRQKKKPESEDLKARLEQMIEEQLEKDISLDYLSDCFSLRPDVLSRTFRQLMGKGYTEYIKEKKLNRALELISQDYSMKDIAYRLGYSSPQYFIKIFKETYGITPYQYKKRQDKKKEGESIL</sequence>
<keyword evidence="4" id="KW-0472">Membrane</keyword>
<feature type="transmembrane region" description="Helical" evidence="4">
    <location>
        <begin position="267"/>
        <end position="286"/>
    </location>
</feature>
<keyword evidence="2" id="KW-0238">DNA-binding</keyword>
<dbReference type="InterPro" id="IPR018060">
    <property type="entry name" value="HTH_AraC"/>
</dbReference>
<dbReference type="InterPro" id="IPR018062">
    <property type="entry name" value="HTH_AraC-typ_CS"/>
</dbReference>
<evidence type="ECO:0000313" key="7">
    <source>
        <dbReference type="Proteomes" id="UP000095651"/>
    </source>
</evidence>
<evidence type="ECO:0000313" key="6">
    <source>
        <dbReference type="EMBL" id="CUO13290.1"/>
    </source>
</evidence>
<dbReference type="GO" id="GO:0003700">
    <property type="term" value="F:DNA-binding transcription factor activity"/>
    <property type="evidence" value="ECO:0007669"/>
    <property type="project" value="InterPro"/>
</dbReference>
<keyword evidence="3" id="KW-0804">Transcription</keyword>
<protein>
    <submittedName>
        <fullName evidence="6">Transcriptional regulator</fullName>
    </submittedName>
</protein>
<proteinExistence type="predicted"/>
<accession>A0A174CMZ6</accession>
<dbReference type="SMART" id="SM00342">
    <property type="entry name" value="HTH_ARAC"/>
    <property type="match status" value="1"/>
</dbReference>
<dbReference type="Proteomes" id="UP000095651">
    <property type="component" value="Unassembled WGS sequence"/>
</dbReference>
<keyword evidence="4" id="KW-1133">Transmembrane helix</keyword>
<keyword evidence="4" id="KW-0812">Transmembrane</keyword>